<evidence type="ECO:0000313" key="2">
    <source>
        <dbReference type="EMBL" id="KAF7039185.1"/>
    </source>
</evidence>
<protein>
    <submittedName>
        <fullName evidence="2">Uncharacterized protein</fullName>
    </submittedName>
</protein>
<reference evidence="2" key="2">
    <citation type="submission" date="2020-03" db="EMBL/GenBank/DDBJ databases">
        <title>The second near-complete assembly of the hexaploid bread wheat (Triticum aestivum) genome.</title>
        <authorList>
            <person name="Zimin A.V."/>
            <person name="Puiu D."/>
            <person name="Shumante A."/>
            <person name="Alonge M."/>
            <person name="Salzberg S.L."/>
        </authorList>
    </citation>
    <scope>NUCLEOTIDE SEQUENCE</scope>
    <source>
        <tissue evidence="2">Leaf</tissue>
    </source>
</reference>
<dbReference type="GO" id="GO:0009073">
    <property type="term" value="P:aromatic amino acid family biosynthetic process"/>
    <property type="evidence" value="ECO:0007669"/>
    <property type="project" value="InterPro"/>
</dbReference>
<proteinExistence type="predicted"/>
<feature type="region of interest" description="Disordered" evidence="1">
    <location>
        <begin position="22"/>
        <end position="59"/>
    </location>
</feature>
<reference evidence="2" key="1">
    <citation type="journal article" date="2017" name="Gigascience">
        <title>The first near-complete assembly of the hexaploid bread wheat genome, Triticum aestivum.</title>
        <authorList>
            <person name="Zimin A.V."/>
            <person name="Puiu D."/>
            <person name="Hall R."/>
            <person name="Kingan S."/>
            <person name="Clavijo B.J."/>
            <person name="Salzberg S.L."/>
        </authorList>
    </citation>
    <scope>NUCLEOTIDE SEQUENCE</scope>
    <source>
        <tissue evidence="2">Leaf</tissue>
    </source>
</reference>
<dbReference type="Gene3D" id="3.40.50.620">
    <property type="entry name" value="HUPs"/>
    <property type="match status" value="1"/>
</dbReference>
<dbReference type="AlphaFoldDB" id="A0A9R1K380"/>
<sequence>MYSVLSRIYSAARSRLQVLIASLPGGPDGSRDSHRRRRRRDDRSRSSGTSTPISTPASMYSALSPVDTHAVATAAAAKLAMAENAPGAGSAAMPISLSPLLPPPQMVVVALDATRDHREVEVRMSLRALVARGDILRGGDSLLVLGVLHSVTNPSEGRAPPLVGYQTKASSDSFAGTSLRYLGDQVAKKAEYYKDKLLQDVEELRQVGISVTLKVCPGSPAKVVIIHEINSSKAAWVVLDRHFRRDFKHFEKHIACKVAAFQDNLSVQTLKSIRTNLSSKSMGETKDLQNLAVSLDLSSKTLDTDKVRVSIRSSPVSYFASLTNHEMYYTPSVVGSSMQDFTPSMSVTSIPVIDETEFNAKSI</sequence>
<name>A0A9R1K380_WHEAT</name>
<dbReference type="InterPro" id="IPR002812">
    <property type="entry name" value="DHQS"/>
</dbReference>
<comment type="caution">
    <text evidence="2">The sequence shown here is derived from an EMBL/GenBank/DDBJ whole genome shotgun (WGS) entry which is preliminary data.</text>
</comment>
<dbReference type="OrthoDB" id="310217at2759"/>
<dbReference type="GO" id="GO:0016491">
    <property type="term" value="F:oxidoreductase activity"/>
    <property type="evidence" value="ECO:0007669"/>
    <property type="project" value="InterPro"/>
</dbReference>
<dbReference type="PANTHER" id="PTHR33563">
    <property type="match status" value="1"/>
</dbReference>
<dbReference type="Proteomes" id="UP000815260">
    <property type="component" value="Chromosome 3D"/>
</dbReference>
<dbReference type="PANTHER" id="PTHR33563:SF6">
    <property type="entry name" value="USPA DOMAIN-CONTAINING PROTEIN"/>
    <property type="match status" value="1"/>
</dbReference>
<organism evidence="2">
    <name type="scientific">Triticum aestivum</name>
    <name type="common">Wheat</name>
    <dbReference type="NCBI Taxonomy" id="4565"/>
    <lineage>
        <taxon>Eukaryota</taxon>
        <taxon>Viridiplantae</taxon>
        <taxon>Streptophyta</taxon>
        <taxon>Embryophyta</taxon>
        <taxon>Tracheophyta</taxon>
        <taxon>Spermatophyta</taxon>
        <taxon>Magnoliopsida</taxon>
        <taxon>Liliopsida</taxon>
        <taxon>Poales</taxon>
        <taxon>Poaceae</taxon>
        <taxon>BOP clade</taxon>
        <taxon>Pooideae</taxon>
        <taxon>Triticodae</taxon>
        <taxon>Triticeae</taxon>
        <taxon>Triticinae</taxon>
        <taxon>Triticum</taxon>
    </lineage>
</organism>
<feature type="non-terminal residue" evidence="2">
    <location>
        <position position="363"/>
    </location>
</feature>
<dbReference type="InterPro" id="IPR014729">
    <property type="entry name" value="Rossmann-like_a/b/a_fold"/>
</dbReference>
<gene>
    <name evidence="2" type="ORF">CFC21_049231</name>
</gene>
<feature type="compositionally biased region" description="Polar residues" evidence="1">
    <location>
        <begin position="49"/>
        <end position="58"/>
    </location>
</feature>
<dbReference type="GO" id="GO:0003856">
    <property type="term" value="F:3-dehydroquinate synthase activity"/>
    <property type="evidence" value="ECO:0007669"/>
    <property type="project" value="InterPro"/>
</dbReference>
<accession>A0A9R1K380</accession>
<evidence type="ECO:0000256" key="1">
    <source>
        <dbReference type="SAM" id="MobiDB-lite"/>
    </source>
</evidence>
<dbReference type="EMBL" id="CM022219">
    <property type="protein sequence ID" value="KAF7039185.1"/>
    <property type="molecule type" value="Genomic_DNA"/>
</dbReference>